<evidence type="ECO:0000313" key="5">
    <source>
        <dbReference type="Proteomes" id="UP001497623"/>
    </source>
</evidence>
<dbReference type="Gene3D" id="1.25.40.20">
    <property type="entry name" value="Ankyrin repeat-containing domain"/>
    <property type="match status" value="1"/>
</dbReference>
<evidence type="ECO:0008006" key="6">
    <source>
        <dbReference type="Google" id="ProtNLM"/>
    </source>
</evidence>
<keyword evidence="5" id="KW-1185">Reference proteome</keyword>
<dbReference type="PROSITE" id="PS50088">
    <property type="entry name" value="ANK_REPEAT"/>
    <property type="match status" value="2"/>
</dbReference>
<accession>A0AAV2QDN8</accession>
<dbReference type="PROSITE" id="PS50297">
    <property type="entry name" value="ANK_REP_REGION"/>
    <property type="match status" value="2"/>
</dbReference>
<evidence type="ECO:0000313" key="4">
    <source>
        <dbReference type="EMBL" id="CAL4082083.1"/>
    </source>
</evidence>
<dbReference type="SUPFAM" id="SSF48403">
    <property type="entry name" value="Ankyrin repeat"/>
    <property type="match status" value="1"/>
</dbReference>
<dbReference type="PANTHER" id="PTHR24171:SF9">
    <property type="entry name" value="ANKYRIN REPEAT DOMAIN-CONTAINING PROTEIN 39"/>
    <property type="match status" value="1"/>
</dbReference>
<dbReference type="PRINTS" id="PR01415">
    <property type="entry name" value="ANKYRIN"/>
</dbReference>
<comment type="caution">
    <text evidence="4">The sequence shown here is derived from an EMBL/GenBank/DDBJ whole genome shotgun (WGS) entry which is preliminary data.</text>
</comment>
<gene>
    <name evidence="4" type="ORF">MNOR_LOCUS11694</name>
</gene>
<evidence type="ECO:0000256" key="2">
    <source>
        <dbReference type="ARBA" id="ARBA00023043"/>
    </source>
</evidence>
<dbReference type="Pfam" id="PF12796">
    <property type="entry name" value="Ank_2"/>
    <property type="match status" value="1"/>
</dbReference>
<name>A0AAV2QDN8_MEGNR</name>
<dbReference type="InterPro" id="IPR002110">
    <property type="entry name" value="Ankyrin_rpt"/>
</dbReference>
<dbReference type="AlphaFoldDB" id="A0AAV2QDN8"/>
<evidence type="ECO:0000256" key="3">
    <source>
        <dbReference type="PROSITE-ProRule" id="PRU00023"/>
    </source>
</evidence>
<evidence type="ECO:0000256" key="1">
    <source>
        <dbReference type="ARBA" id="ARBA00022737"/>
    </source>
</evidence>
<feature type="non-terminal residue" evidence="4">
    <location>
        <position position="99"/>
    </location>
</feature>
<protein>
    <recommendedName>
        <fullName evidence="6">Ankyrin</fullName>
    </recommendedName>
</protein>
<keyword evidence="1" id="KW-0677">Repeat</keyword>
<organism evidence="4 5">
    <name type="scientific">Meganyctiphanes norvegica</name>
    <name type="common">Northern krill</name>
    <name type="synonym">Thysanopoda norvegica</name>
    <dbReference type="NCBI Taxonomy" id="48144"/>
    <lineage>
        <taxon>Eukaryota</taxon>
        <taxon>Metazoa</taxon>
        <taxon>Ecdysozoa</taxon>
        <taxon>Arthropoda</taxon>
        <taxon>Crustacea</taxon>
        <taxon>Multicrustacea</taxon>
        <taxon>Malacostraca</taxon>
        <taxon>Eumalacostraca</taxon>
        <taxon>Eucarida</taxon>
        <taxon>Euphausiacea</taxon>
        <taxon>Euphausiidae</taxon>
        <taxon>Meganyctiphanes</taxon>
    </lineage>
</organism>
<dbReference type="PANTHER" id="PTHR24171">
    <property type="entry name" value="ANKYRIN REPEAT DOMAIN-CONTAINING PROTEIN 39-RELATED"/>
    <property type="match status" value="1"/>
</dbReference>
<proteinExistence type="predicted"/>
<reference evidence="4 5" key="1">
    <citation type="submission" date="2024-05" db="EMBL/GenBank/DDBJ databases">
        <authorList>
            <person name="Wallberg A."/>
        </authorList>
    </citation>
    <scope>NUCLEOTIDE SEQUENCE [LARGE SCALE GENOMIC DNA]</scope>
</reference>
<keyword evidence="2 3" id="KW-0040">ANK repeat</keyword>
<dbReference type="Proteomes" id="UP001497623">
    <property type="component" value="Unassembled WGS sequence"/>
</dbReference>
<feature type="non-terminal residue" evidence="4">
    <location>
        <position position="1"/>
    </location>
</feature>
<dbReference type="EMBL" id="CAXKWB010006211">
    <property type="protein sequence ID" value="CAL4082083.1"/>
    <property type="molecule type" value="Genomic_DNA"/>
</dbReference>
<dbReference type="SMART" id="SM00248">
    <property type="entry name" value="ANK"/>
    <property type="match status" value="2"/>
</dbReference>
<dbReference type="InterPro" id="IPR036770">
    <property type="entry name" value="Ankyrin_rpt-contain_sf"/>
</dbReference>
<feature type="repeat" description="ANK" evidence="3">
    <location>
        <begin position="65"/>
        <end position="97"/>
    </location>
</feature>
<feature type="repeat" description="ANK" evidence="3">
    <location>
        <begin position="32"/>
        <end position="64"/>
    </location>
</feature>
<sequence>ELYNAAEAGDIKRVEAALQHTPDINWGNPDFFGQTPLYIASKRGHADVIEKLVASGADVNKVDIFGQTPLYIASKRGHADVIEKLVASGADVNKVDIFG</sequence>